<sequence>MKQVTLILIFVILSVAFAAKPKPVDECGDNEVIFKNCESSSRNDCSCSAALNRDCRVGCMCKDGYCRKDRTSPCVPRSCQHPVYNKN</sequence>
<protein>
    <submittedName>
        <fullName evidence="2">Uncharacterized protein</fullName>
    </submittedName>
</protein>
<dbReference type="OrthoDB" id="6236007at2759"/>
<feature type="chain" id="PRO_5040490803" evidence="1">
    <location>
        <begin position="19"/>
        <end position="87"/>
    </location>
</feature>
<name>A0A9N9SA14_9DIPT</name>
<dbReference type="AlphaFoldDB" id="A0A9N9SA14"/>
<dbReference type="Proteomes" id="UP001153620">
    <property type="component" value="Chromosome 4"/>
</dbReference>
<dbReference type="Gene3D" id="2.10.25.10">
    <property type="entry name" value="Laminin"/>
    <property type="match status" value="1"/>
</dbReference>
<evidence type="ECO:0000256" key="1">
    <source>
        <dbReference type="SAM" id="SignalP"/>
    </source>
</evidence>
<accession>A0A9N9SA14</accession>
<reference evidence="2" key="1">
    <citation type="submission" date="2022-01" db="EMBL/GenBank/DDBJ databases">
        <authorList>
            <person name="King R."/>
        </authorList>
    </citation>
    <scope>NUCLEOTIDE SEQUENCE</scope>
</reference>
<reference evidence="2" key="2">
    <citation type="submission" date="2022-10" db="EMBL/GenBank/DDBJ databases">
        <authorList>
            <consortium name="ENA_rothamsted_submissions"/>
            <consortium name="culmorum"/>
            <person name="King R."/>
        </authorList>
    </citation>
    <scope>NUCLEOTIDE SEQUENCE</scope>
</reference>
<organism evidence="2 3">
    <name type="scientific">Chironomus riparius</name>
    <dbReference type="NCBI Taxonomy" id="315576"/>
    <lineage>
        <taxon>Eukaryota</taxon>
        <taxon>Metazoa</taxon>
        <taxon>Ecdysozoa</taxon>
        <taxon>Arthropoda</taxon>
        <taxon>Hexapoda</taxon>
        <taxon>Insecta</taxon>
        <taxon>Pterygota</taxon>
        <taxon>Neoptera</taxon>
        <taxon>Endopterygota</taxon>
        <taxon>Diptera</taxon>
        <taxon>Nematocera</taxon>
        <taxon>Chironomoidea</taxon>
        <taxon>Chironomidae</taxon>
        <taxon>Chironominae</taxon>
        <taxon>Chironomus</taxon>
    </lineage>
</organism>
<feature type="signal peptide" evidence="1">
    <location>
        <begin position="1"/>
        <end position="18"/>
    </location>
</feature>
<evidence type="ECO:0000313" key="2">
    <source>
        <dbReference type="EMBL" id="CAG9811837.1"/>
    </source>
</evidence>
<keyword evidence="1" id="KW-0732">Signal</keyword>
<dbReference type="EMBL" id="OU895880">
    <property type="protein sequence ID" value="CAG9811837.1"/>
    <property type="molecule type" value="Genomic_DNA"/>
</dbReference>
<gene>
    <name evidence="2" type="ORF">CHIRRI_LOCUS14645</name>
</gene>
<evidence type="ECO:0000313" key="3">
    <source>
        <dbReference type="Proteomes" id="UP001153620"/>
    </source>
</evidence>
<keyword evidence="3" id="KW-1185">Reference proteome</keyword>
<proteinExistence type="predicted"/>